<dbReference type="SUPFAM" id="SSF46785">
    <property type="entry name" value="Winged helix' DNA-binding domain"/>
    <property type="match status" value="1"/>
</dbReference>
<keyword evidence="2" id="KW-1185">Reference proteome</keyword>
<evidence type="ECO:0000313" key="1">
    <source>
        <dbReference type="EMBL" id="SDS91117.1"/>
    </source>
</evidence>
<gene>
    <name evidence="1" type="ORF">SAMN04489716_1959</name>
</gene>
<organism evidence="1 2">
    <name type="scientific">Actinoplanes derwentensis</name>
    <dbReference type="NCBI Taxonomy" id="113562"/>
    <lineage>
        <taxon>Bacteria</taxon>
        <taxon>Bacillati</taxon>
        <taxon>Actinomycetota</taxon>
        <taxon>Actinomycetes</taxon>
        <taxon>Micromonosporales</taxon>
        <taxon>Micromonosporaceae</taxon>
        <taxon>Actinoplanes</taxon>
    </lineage>
</organism>
<sequence>MADALKESKVYVTLTRLERAGLVSSERKVCALTAAGWQRGVDWLEACAPLL</sequence>
<reference evidence="1 2" key="1">
    <citation type="submission" date="2016-10" db="EMBL/GenBank/DDBJ databases">
        <authorList>
            <person name="de Groot N.N."/>
        </authorList>
    </citation>
    <scope>NUCLEOTIDE SEQUENCE [LARGE SCALE GENOMIC DNA]</scope>
    <source>
        <strain evidence="1 2">DSM 43941</strain>
    </source>
</reference>
<accession>A0A1H1W1X3</accession>
<proteinExistence type="predicted"/>
<dbReference type="InterPro" id="IPR036390">
    <property type="entry name" value="WH_DNA-bd_sf"/>
</dbReference>
<dbReference type="AlphaFoldDB" id="A0A1H1W1X3"/>
<dbReference type="InterPro" id="IPR036388">
    <property type="entry name" value="WH-like_DNA-bd_sf"/>
</dbReference>
<dbReference type="Proteomes" id="UP000198688">
    <property type="component" value="Chromosome I"/>
</dbReference>
<evidence type="ECO:0000313" key="2">
    <source>
        <dbReference type="Proteomes" id="UP000198688"/>
    </source>
</evidence>
<protein>
    <recommendedName>
        <fullName evidence="3">Transcriptional regulator PadR-like family protein</fullName>
    </recommendedName>
</protein>
<name>A0A1H1W1X3_9ACTN</name>
<dbReference type="EMBL" id="LT629758">
    <property type="protein sequence ID" value="SDS91117.1"/>
    <property type="molecule type" value="Genomic_DNA"/>
</dbReference>
<dbReference type="Gene3D" id="1.10.10.10">
    <property type="entry name" value="Winged helix-like DNA-binding domain superfamily/Winged helix DNA-binding domain"/>
    <property type="match status" value="1"/>
</dbReference>
<evidence type="ECO:0008006" key="3">
    <source>
        <dbReference type="Google" id="ProtNLM"/>
    </source>
</evidence>